<reference evidence="2 3" key="1">
    <citation type="submission" date="2024-04" db="EMBL/GenBank/DDBJ databases">
        <authorList>
            <person name="Fracassetti M."/>
        </authorList>
    </citation>
    <scope>NUCLEOTIDE SEQUENCE [LARGE SCALE GENOMIC DNA]</scope>
</reference>
<protein>
    <recommendedName>
        <fullName evidence="4">Secreted protein</fullName>
    </recommendedName>
</protein>
<feature type="chain" id="PRO_5043662677" description="Secreted protein" evidence="1">
    <location>
        <begin position="23"/>
        <end position="68"/>
    </location>
</feature>
<evidence type="ECO:0000256" key="1">
    <source>
        <dbReference type="SAM" id="SignalP"/>
    </source>
</evidence>
<dbReference type="EMBL" id="OZ034819">
    <property type="protein sequence ID" value="CAL1392728.1"/>
    <property type="molecule type" value="Genomic_DNA"/>
</dbReference>
<sequence length="68" mass="7706">MTMSFIALVLALVVAVLLLVESCGLFNCQRRRDRGWGQEEIGFGINNQTYAPIDAALRHEKGKKKNWK</sequence>
<dbReference type="Proteomes" id="UP001497516">
    <property type="component" value="Chromosome 6"/>
</dbReference>
<gene>
    <name evidence="2" type="ORF">LTRI10_LOCUS33350</name>
</gene>
<organism evidence="2 3">
    <name type="scientific">Linum trigynum</name>
    <dbReference type="NCBI Taxonomy" id="586398"/>
    <lineage>
        <taxon>Eukaryota</taxon>
        <taxon>Viridiplantae</taxon>
        <taxon>Streptophyta</taxon>
        <taxon>Embryophyta</taxon>
        <taxon>Tracheophyta</taxon>
        <taxon>Spermatophyta</taxon>
        <taxon>Magnoliopsida</taxon>
        <taxon>eudicotyledons</taxon>
        <taxon>Gunneridae</taxon>
        <taxon>Pentapetalae</taxon>
        <taxon>rosids</taxon>
        <taxon>fabids</taxon>
        <taxon>Malpighiales</taxon>
        <taxon>Linaceae</taxon>
        <taxon>Linum</taxon>
    </lineage>
</organism>
<evidence type="ECO:0008006" key="4">
    <source>
        <dbReference type="Google" id="ProtNLM"/>
    </source>
</evidence>
<accession>A0AAV2F422</accession>
<name>A0AAV2F422_9ROSI</name>
<proteinExistence type="predicted"/>
<evidence type="ECO:0000313" key="3">
    <source>
        <dbReference type="Proteomes" id="UP001497516"/>
    </source>
</evidence>
<keyword evidence="3" id="KW-1185">Reference proteome</keyword>
<evidence type="ECO:0000313" key="2">
    <source>
        <dbReference type="EMBL" id="CAL1392728.1"/>
    </source>
</evidence>
<dbReference type="AlphaFoldDB" id="A0AAV2F422"/>
<feature type="signal peptide" evidence="1">
    <location>
        <begin position="1"/>
        <end position="22"/>
    </location>
</feature>
<keyword evidence="1" id="KW-0732">Signal</keyword>